<keyword evidence="3" id="KW-1133">Transmembrane helix</keyword>
<keyword evidence="5" id="KW-0489">Methyltransferase</keyword>
<dbReference type="InterPro" id="IPR029063">
    <property type="entry name" value="SAM-dependent_MTases_sf"/>
</dbReference>
<keyword evidence="6" id="KW-1185">Reference proteome</keyword>
<evidence type="ECO:0000256" key="2">
    <source>
        <dbReference type="ARBA" id="ARBA00038188"/>
    </source>
</evidence>
<keyword evidence="3" id="KW-0812">Transmembrane</keyword>
<dbReference type="EMBL" id="JAGPYM010000008">
    <property type="protein sequence ID" value="KAH6891328.1"/>
    <property type="molecule type" value="Genomic_DNA"/>
</dbReference>
<evidence type="ECO:0000256" key="3">
    <source>
        <dbReference type="SAM" id="Phobius"/>
    </source>
</evidence>
<keyword evidence="3" id="KW-0472">Membrane</keyword>
<dbReference type="AlphaFoldDB" id="A0A9P8W998"/>
<name>A0A9P8W998_9HYPO</name>
<protein>
    <submittedName>
        <fullName evidence="5">S-adenosyl-L-methionine-dependent methyltransferase</fullName>
    </submittedName>
</protein>
<feature type="domain" description="Methyltransferase type 11" evidence="4">
    <location>
        <begin position="82"/>
        <end position="180"/>
    </location>
</feature>
<sequence length="307" mass="34602">MSSPQANGSSKATPIIEANPALQKYYESQESYIVYEVILRGTHHFGYYAKDTYWPFPIGPSLKRMEAKLLSTLALPAGSQLLDAGCGFGHVGLYMAKKGMRVNAIDIIDHHVEKARRNVELAKLPKGQVTVERMDYQRLESIASESHDGVYTLQAMGHATDPKRAVDGFFRIVRPGGRIALIEAQRRRSPNEEDGDDELSRHLRLVNDYTAMPTNEASYEDYFKTLLQEAGFVDVEVEDMSENIRPQLRLFYSLVLVPWFFIRLLGLEKHFTNMICATSGYEGQPRWRFVAVSATKPGPGIEAPKTK</sequence>
<comment type="similarity">
    <text evidence="2">Belongs to the class I-like SAM-binding methyltransferase superfamily. Erg6/SMT family.</text>
</comment>
<reference evidence="5 6" key="1">
    <citation type="journal article" date="2021" name="Nat. Commun.">
        <title>Genetic determinants of endophytism in the Arabidopsis root mycobiome.</title>
        <authorList>
            <person name="Mesny F."/>
            <person name="Miyauchi S."/>
            <person name="Thiergart T."/>
            <person name="Pickel B."/>
            <person name="Atanasova L."/>
            <person name="Karlsson M."/>
            <person name="Huettel B."/>
            <person name="Barry K.W."/>
            <person name="Haridas S."/>
            <person name="Chen C."/>
            <person name="Bauer D."/>
            <person name="Andreopoulos W."/>
            <person name="Pangilinan J."/>
            <person name="LaButti K."/>
            <person name="Riley R."/>
            <person name="Lipzen A."/>
            <person name="Clum A."/>
            <person name="Drula E."/>
            <person name="Henrissat B."/>
            <person name="Kohler A."/>
            <person name="Grigoriev I.V."/>
            <person name="Martin F.M."/>
            <person name="Hacquard S."/>
        </authorList>
    </citation>
    <scope>NUCLEOTIDE SEQUENCE [LARGE SCALE GENOMIC DNA]</scope>
    <source>
        <strain evidence="5 6">MPI-CAGE-CH-0241</strain>
    </source>
</reference>
<dbReference type="PANTHER" id="PTHR44068:SF1">
    <property type="entry name" value="HYPOTHETICAL LOC100005854"/>
    <property type="match status" value="1"/>
</dbReference>
<comment type="caution">
    <text evidence="5">The sequence shown here is derived from an EMBL/GenBank/DDBJ whole genome shotgun (WGS) entry which is preliminary data.</text>
</comment>
<dbReference type="PANTHER" id="PTHR44068">
    <property type="entry name" value="ZGC:194242"/>
    <property type="match status" value="1"/>
</dbReference>
<dbReference type="CDD" id="cd02440">
    <property type="entry name" value="AdoMet_MTases"/>
    <property type="match status" value="1"/>
</dbReference>
<dbReference type="InterPro" id="IPR050447">
    <property type="entry name" value="Erg6_SMT_methyltransf"/>
</dbReference>
<accession>A0A9P8W998</accession>
<dbReference type="SUPFAM" id="SSF53335">
    <property type="entry name" value="S-adenosyl-L-methionine-dependent methyltransferases"/>
    <property type="match status" value="1"/>
</dbReference>
<dbReference type="Gene3D" id="3.40.50.150">
    <property type="entry name" value="Vaccinia Virus protein VP39"/>
    <property type="match status" value="1"/>
</dbReference>
<evidence type="ECO:0000313" key="5">
    <source>
        <dbReference type="EMBL" id="KAH6891328.1"/>
    </source>
</evidence>
<evidence type="ECO:0000313" key="6">
    <source>
        <dbReference type="Proteomes" id="UP000777438"/>
    </source>
</evidence>
<dbReference type="OrthoDB" id="540004at2759"/>
<evidence type="ECO:0000256" key="1">
    <source>
        <dbReference type="ARBA" id="ARBA00022679"/>
    </source>
</evidence>
<dbReference type="GO" id="GO:0032259">
    <property type="term" value="P:methylation"/>
    <property type="evidence" value="ECO:0007669"/>
    <property type="project" value="UniProtKB-KW"/>
</dbReference>
<dbReference type="Proteomes" id="UP000777438">
    <property type="component" value="Unassembled WGS sequence"/>
</dbReference>
<dbReference type="GO" id="GO:0003838">
    <property type="term" value="F:sterol 24-C-methyltransferase activity"/>
    <property type="evidence" value="ECO:0007669"/>
    <property type="project" value="TreeGrafter"/>
</dbReference>
<proteinExistence type="inferred from homology"/>
<dbReference type="GO" id="GO:0005783">
    <property type="term" value="C:endoplasmic reticulum"/>
    <property type="evidence" value="ECO:0007669"/>
    <property type="project" value="TreeGrafter"/>
</dbReference>
<organism evidence="5 6">
    <name type="scientific">Thelonectria olida</name>
    <dbReference type="NCBI Taxonomy" id="1576542"/>
    <lineage>
        <taxon>Eukaryota</taxon>
        <taxon>Fungi</taxon>
        <taxon>Dikarya</taxon>
        <taxon>Ascomycota</taxon>
        <taxon>Pezizomycotina</taxon>
        <taxon>Sordariomycetes</taxon>
        <taxon>Hypocreomycetidae</taxon>
        <taxon>Hypocreales</taxon>
        <taxon>Nectriaceae</taxon>
        <taxon>Thelonectria</taxon>
    </lineage>
</organism>
<dbReference type="InterPro" id="IPR013216">
    <property type="entry name" value="Methyltransf_11"/>
</dbReference>
<feature type="transmembrane region" description="Helical" evidence="3">
    <location>
        <begin position="250"/>
        <end position="266"/>
    </location>
</feature>
<dbReference type="Pfam" id="PF08241">
    <property type="entry name" value="Methyltransf_11"/>
    <property type="match status" value="1"/>
</dbReference>
<gene>
    <name evidence="5" type="ORF">B0T10DRAFT_595509</name>
</gene>
<keyword evidence="1" id="KW-0808">Transferase</keyword>
<evidence type="ECO:0000259" key="4">
    <source>
        <dbReference type="Pfam" id="PF08241"/>
    </source>
</evidence>
<dbReference type="GO" id="GO:0006696">
    <property type="term" value="P:ergosterol biosynthetic process"/>
    <property type="evidence" value="ECO:0007669"/>
    <property type="project" value="TreeGrafter"/>
</dbReference>